<dbReference type="AlphaFoldDB" id="A0A380LP91"/>
<gene>
    <name evidence="4" type="primary">cpsA_2</name>
    <name evidence="4" type="ORF">NCTC11087_02036</name>
</gene>
<feature type="transmembrane region" description="Helical" evidence="2">
    <location>
        <begin position="44"/>
        <end position="66"/>
    </location>
</feature>
<evidence type="ECO:0000256" key="1">
    <source>
        <dbReference type="ARBA" id="ARBA00006068"/>
    </source>
</evidence>
<dbReference type="RefSeq" id="WP_115240869.1">
    <property type="nucleotide sequence ID" value="NZ_UHFX01000003.1"/>
</dbReference>
<dbReference type="Proteomes" id="UP000255523">
    <property type="component" value="Unassembled WGS sequence"/>
</dbReference>
<dbReference type="Gene3D" id="3.40.190.10">
    <property type="entry name" value="Periplasmic binding protein-like II"/>
    <property type="match status" value="1"/>
</dbReference>
<dbReference type="InterPro" id="IPR004474">
    <property type="entry name" value="LytR_CpsA_psr"/>
</dbReference>
<accession>A0A380LP91</accession>
<comment type="similarity">
    <text evidence="1">Belongs to the LytR/CpsA/Psr (LCP) family.</text>
</comment>
<keyword evidence="2" id="KW-0812">Transmembrane</keyword>
<evidence type="ECO:0000259" key="3">
    <source>
        <dbReference type="Pfam" id="PF03816"/>
    </source>
</evidence>
<dbReference type="InterPro" id="IPR050922">
    <property type="entry name" value="LytR/CpsA/Psr_CW_biosynth"/>
</dbReference>
<dbReference type="Gene3D" id="3.40.630.190">
    <property type="entry name" value="LCP protein"/>
    <property type="match status" value="1"/>
</dbReference>
<sequence length="635" mass="70964">MRKVKEKKSRGFQIFGIILSVLLVVALGFTVFEIFTLNVLPTNLLVPVVLILVILSLIAILLVNFVSRKLAGKIFSSLLALVMTGVLGWGSYYLYTTGNMLSNITTHDGETKNTVSVITLKSASYESLEDLEDANIGYLKKIDNYGTEQFLKDASKELGYDKTSMLDFGVQNVYAQEPESSQDAQENKEEKPTFEDDYAYLPFTQKDYPSIQALAKALYDKDVDAIILNETYRANLEELEDYIDFASETNVVYQTVYYTDKENEALVVSDITSEPFNIFISGNDTYGDVGELSRSDVNMIVTVNPSTSTVLLTSIPRDTYVESACDAADGCQQGAMDKITHLGIHGVNASKMTAENLLGIEINYTFRVNFSSVMDIVDALGGIDIFVEEGMAVDSFYADNTLEGVQEGWNHLDGKRALSFARERYAYQDGDNQRVKNQQKVLEAIFDKATSPDIIVKYASLMDAFSGAFETNMSTSEITSLIQYQLQSDPSWTFESYQVAGAGDMMYCAEAGQELSVTVPDMRTVQVAREKIQAVMDGESSDSVDTEWLDTTSPVYNYWGNYDPTADYKNGDTIEAPQDVYVPSDTKNEYSEYYDTQTYVPETDYQETYPNEYDQSIPEQNVQQPVIEETPVTGY</sequence>
<dbReference type="Pfam" id="PF03816">
    <property type="entry name" value="LytR_cpsA_psr"/>
    <property type="match status" value="1"/>
</dbReference>
<keyword evidence="5" id="KW-1185">Reference proteome</keyword>
<dbReference type="EMBL" id="UHFX01000003">
    <property type="protein sequence ID" value="SUO05101.1"/>
    <property type="molecule type" value="Genomic_DNA"/>
</dbReference>
<dbReference type="PANTHER" id="PTHR33392">
    <property type="entry name" value="POLYISOPRENYL-TEICHOIC ACID--PEPTIDOGLYCAN TEICHOIC ACID TRANSFERASE TAGU"/>
    <property type="match status" value="1"/>
</dbReference>
<evidence type="ECO:0000313" key="4">
    <source>
        <dbReference type="EMBL" id="SUO05101.1"/>
    </source>
</evidence>
<dbReference type="NCBIfam" id="TIGR00350">
    <property type="entry name" value="lytR_cpsA_psr"/>
    <property type="match status" value="1"/>
</dbReference>
<protein>
    <submittedName>
        <fullName evidence="4">Integral membrane regulatory protein</fullName>
    </submittedName>
</protein>
<feature type="transmembrane region" description="Helical" evidence="2">
    <location>
        <begin position="12"/>
        <end position="32"/>
    </location>
</feature>
<feature type="domain" description="Cell envelope-related transcriptional attenuator" evidence="3">
    <location>
        <begin position="294"/>
        <end position="450"/>
    </location>
</feature>
<proteinExistence type="inferred from homology"/>
<keyword evidence="2" id="KW-1133">Transmembrane helix</keyword>
<dbReference type="GeneID" id="77462967"/>
<evidence type="ECO:0000256" key="2">
    <source>
        <dbReference type="SAM" id="Phobius"/>
    </source>
</evidence>
<keyword evidence="2" id="KW-0472">Membrane</keyword>
<dbReference type="OrthoDB" id="27330at2"/>
<organism evidence="4 5">
    <name type="scientific">Faecalicoccus pleomorphus</name>
    <dbReference type="NCBI Taxonomy" id="1323"/>
    <lineage>
        <taxon>Bacteria</taxon>
        <taxon>Bacillati</taxon>
        <taxon>Bacillota</taxon>
        <taxon>Erysipelotrichia</taxon>
        <taxon>Erysipelotrichales</taxon>
        <taxon>Erysipelotrichaceae</taxon>
        <taxon>Faecalicoccus</taxon>
    </lineage>
</organism>
<name>A0A380LP91_9FIRM</name>
<dbReference type="PANTHER" id="PTHR33392:SF6">
    <property type="entry name" value="POLYISOPRENYL-TEICHOIC ACID--PEPTIDOGLYCAN TEICHOIC ACID TRANSFERASE TAGU"/>
    <property type="match status" value="1"/>
</dbReference>
<feature type="transmembrane region" description="Helical" evidence="2">
    <location>
        <begin position="78"/>
        <end position="95"/>
    </location>
</feature>
<reference evidence="4 5" key="1">
    <citation type="submission" date="2018-06" db="EMBL/GenBank/DDBJ databases">
        <authorList>
            <consortium name="Pathogen Informatics"/>
            <person name="Doyle S."/>
        </authorList>
    </citation>
    <scope>NUCLEOTIDE SEQUENCE [LARGE SCALE GENOMIC DNA]</scope>
    <source>
        <strain evidence="4 5">NCTC11087</strain>
    </source>
</reference>
<evidence type="ECO:0000313" key="5">
    <source>
        <dbReference type="Proteomes" id="UP000255523"/>
    </source>
</evidence>